<feature type="non-terminal residue" evidence="2">
    <location>
        <position position="1096"/>
    </location>
</feature>
<dbReference type="EMBL" id="RIBY02001856">
    <property type="protein sequence ID" value="KAH9827841.1"/>
    <property type="molecule type" value="Genomic_DNA"/>
</dbReference>
<comment type="caution">
    <text evidence="2">The sequence shown here is derived from an EMBL/GenBank/DDBJ whole genome shotgun (WGS) entry which is preliminary data.</text>
</comment>
<feature type="compositionally biased region" description="Basic and acidic residues" evidence="1">
    <location>
        <begin position="264"/>
        <end position="281"/>
    </location>
</feature>
<feature type="compositionally biased region" description="Basic and acidic residues" evidence="1">
    <location>
        <begin position="192"/>
        <end position="235"/>
    </location>
</feature>
<accession>A0A9W7W2M4</accession>
<name>A0A9W7W2M4_9PEZI</name>
<feature type="compositionally biased region" description="Polar residues" evidence="1">
    <location>
        <begin position="1084"/>
        <end position="1096"/>
    </location>
</feature>
<sequence length="1096" mass="125678">MAAYDGDYDRMPRRNREYGDLPPPPPGPPPSNLGGEPMPNERRPRQARFNSKDSNLPPPPMGDALNGRPSAMKREGSRSRVPPDVRPEFPDEASYLGPTAPDLERKNRRKDREFRDKRDGYESEEGEMLRNQKPRRSPRPPPPEDVGYPPRRPHGRERPRDDLYDMPPPPGAIPVGGASRNGHPPPGAIPIEPHRRGPDGDRPRRRDRDFPEDDLPPRRRRDDDYDARPRRRRDDYDDYDDPPPRRPRDRPVEYGSDPIPVRRRNTDVDRSSRPSRRREYDDYSDDDLPPPRRHRSQVDRRPRRDPYDDRYYDSDDRDRRRPGRDDRDRRRYSDEYDDYDRRDRRGDPARSIKIGDFDIGPMLEKGQKHYATVAPIVTPFIINAAKNLVAFVLLKGSNYPLGLGNDLGLAPFPSGAVPLHVLRLSRVVGPTSHRRSQRPTMASYTYEFIELGDDVDGLGCRCCRFKNGLDLPTPKRLCTAEIQQLGLQFSTSIIEDWEQLNGAIRRFESVIQKRWLKKSVRQRKELLLTAWPNMSKEHRPDFAALRNVKKAAYAPRSRTIPSAAYLWPYINLEDLVQPNPMVLFLSSRGREFPDAFMAGDIGNAHLGKGWLSELPPSGLIMQFDSQRTPRSYGRLIDVASTPKRSSFACDPNMGLLGLEIQAGIYDFLLKCTRLILHDIPPPQLRLAPHQPQPALPVARTRQWLSLTEQMREAPYRAPQELDFERLRELVASRRASAEDHVWLLREDPAYFIDALKETVEHDYQLLRRRSDDDIWGAAACDLVGEALTCLIYWHRIHELLQQLPPLESQLRQACPHTSRLSSAHEKIWAELDELTSILPYDLSIPRLLLGFPSSPRLRHCYPVATATTSTNSETRVDNLFRAVTCDREEGLHPIHLCVQEAQYMLDTDPESSSLLDPWVLGHFEDLALLSELHQRISSFKPWSSGWRSSEINESESVMDGLASLLHLEEKLILTLKAASAYPLEAPSSVCWQYPADKTPTEERVDQMRRAEDHLDRFWEGTEELVMLISGLELSQVLKERTLQPRHLARTPPWVQPTRQAVPKPASPAESLAVGGRPIHPPTEPKTSPTSQQPKTK</sequence>
<feature type="compositionally biased region" description="Basic and acidic residues" evidence="1">
    <location>
        <begin position="296"/>
        <end position="332"/>
    </location>
</feature>
<proteinExistence type="predicted"/>
<feature type="region of interest" description="Disordered" evidence="1">
    <location>
        <begin position="1"/>
        <end position="332"/>
    </location>
</feature>
<reference evidence="2 3" key="1">
    <citation type="journal article" date="2018" name="IMA Fungus">
        <title>IMA Genome-F 10: Nine draft genome sequences of Claviceps purpurea s.lat., including C. arundinis, C. humidiphila, and C. cf. spartinae, pseudomolecules for the pitch canker pathogen Fusarium circinatum, draft genome of Davidsoniella eucalypti, Grosmannia galeiformis, Quambalaria eucalypti, and Teratosphaeria destructans.</title>
        <authorList>
            <person name="Wingfield B.D."/>
            <person name="Liu M."/>
            <person name="Nguyen H.D."/>
            <person name="Lane F.A."/>
            <person name="Morgan S.W."/>
            <person name="De Vos L."/>
            <person name="Wilken P.M."/>
            <person name="Duong T.A."/>
            <person name="Aylward J."/>
            <person name="Coetzee M.P."/>
            <person name="Dadej K."/>
            <person name="De Beer Z.W."/>
            <person name="Findlay W."/>
            <person name="Havenga M."/>
            <person name="Kolarik M."/>
            <person name="Menzies J.G."/>
            <person name="Naidoo K."/>
            <person name="Pochopski O."/>
            <person name="Shoukouhi P."/>
            <person name="Santana Q.C."/>
            <person name="Seifert K.A."/>
            <person name="Soal N."/>
            <person name="Steenkamp E.T."/>
            <person name="Tatham C.T."/>
            <person name="van der Nest M.A."/>
            <person name="Wingfield M.J."/>
        </authorList>
    </citation>
    <scope>NUCLEOTIDE SEQUENCE [LARGE SCALE GENOMIC DNA]</scope>
    <source>
        <strain evidence="2">CMW44962</strain>
    </source>
</reference>
<keyword evidence="3" id="KW-1185">Reference proteome</keyword>
<dbReference type="Proteomes" id="UP001138500">
    <property type="component" value="Unassembled WGS sequence"/>
</dbReference>
<dbReference type="PANTHER" id="PTHR40788:SF2">
    <property type="entry name" value="CLR5 DOMAIN-CONTAINING PROTEIN"/>
    <property type="match status" value="1"/>
</dbReference>
<feature type="compositionally biased region" description="Basic and acidic residues" evidence="1">
    <location>
        <begin position="242"/>
        <end position="252"/>
    </location>
</feature>
<dbReference type="AlphaFoldDB" id="A0A9W7W2M4"/>
<feature type="compositionally biased region" description="Basic and acidic residues" evidence="1">
    <location>
        <begin position="102"/>
        <end position="121"/>
    </location>
</feature>
<evidence type="ECO:0000256" key="1">
    <source>
        <dbReference type="SAM" id="MobiDB-lite"/>
    </source>
</evidence>
<dbReference type="OrthoDB" id="2922289at2759"/>
<feature type="compositionally biased region" description="Basic and acidic residues" evidence="1">
    <location>
        <begin position="7"/>
        <end position="19"/>
    </location>
</feature>
<reference evidence="2 3" key="2">
    <citation type="journal article" date="2021" name="Curr. Genet.">
        <title>Genetic response to nitrogen starvation in the aggressive Eucalyptus foliar pathogen Teratosphaeria destructans.</title>
        <authorList>
            <person name="Havenga M."/>
            <person name="Wingfield B.D."/>
            <person name="Wingfield M.J."/>
            <person name="Dreyer L.L."/>
            <person name="Roets F."/>
            <person name="Aylward J."/>
        </authorList>
    </citation>
    <scope>NUCLEOTIDE SEQUENCE [LARGE SCALE GENOMIC DNA]</scope>
    <source>
        <strain evidence="2">CMW44962</strain>
    </source>
</reference>
<evidence type="ECO:0000313" key="3">
    <source>
        <dbReference type="Proteomes" id="UP001138500"/>
    </source>
</evidence>
<organism evidence="2 3">
    <name type="scientific">Teratosphaeria destructans</name>
    <dbReference type="NCBI Taxonomy" id="418781"/>
    <lineage>
        <taxon>Eukaryota</taxon>
        <taxon>Fungi</taxon>
        <taxon>Dikarya</taxon>
        <taxon>Ascomycota</taxon>
        <taxon>Pezizomycotina</taxon>
        <taxon>Dothideomycetes</taxon>
        <taxon>Dothideomycetidae</taxon>
        <taxon>Mycosphaerellales</taxon>
        <taxon>Teratosphaeriaceae</taxon>
        <taxon>Teratosphaeria</taxon>
    </lineage>
</organism>
<feature type="region of interest" description="Disordered" evidence="1">
    <location>
        <begin position="1048"/>
        <end position="1096"/>
    </location>
</feature>
<evidence type="ECO:0000313" key="2">
    <source>
        <dbReference type="EMBL" id="KAH9827841.1"/>
    </source>
</evidence>
<feature type="compositionally biased region" description="Basic and acidic residues" evidence="1">
    <location>
        <begin position="72"/>
        <end position="89"/>
    </location>
</feature>
<dbReference type="PANTHER" id="PTHR40788">
    <property type="entry name" value="CLR5 DOMAIN-CONTAINING PROTEIN-RELATED"/>
    <property type="match status" value="1"/>
</dbReference>
<protein>
    <submittedName>
        <fullName evidence="2">Uncharacterized protein</fullName>
    </submittedName>
</protein>
<feature type="compositionally biased region" description="Pro residues" evidence="1">
    <location>
        <begin position="21"/>
        <end position="31"/>
    </location>
</feature>
<gene>
    <name evidence="2" type="ORF">Tdes44962_MAKER02775</name>
</gene>